<gene>
    <name evidence="1" type="ORF">GON03_06740</name>
</gene>
<accession>A0A6L6XNP7</accession>
<proteinExistence type="predicted"/>
<keyword evidence="2" id="KW-1185">Reference proteome</keyword>
<evidence type="ECO:0000313" key="1">
    <source>
        <dbReference type="EMBL" id="MVQ48874.1"/>
    </source>
</evidence>
<reference evidence="1 2" key="1">
    <citation type="submission" date="2019-12" db="EMBL/GenBank/DDBJ databases">
        <authorList>
            <person name="Huq M.A."/>
        </authorList>
    </citation>
    <scope>NUCLEOTIDE SEQUENCE [LARGE SCALE GENOMIC DNA]</scope>
    <source>
        <strain evidence="1 2">MAH-18</strain>
    </source>
</reference>
<dbReference type="AlphaFoldDB" id="A0A6L6XNP7"/>
<organism evidence="1 2">
    <name type="scientific">Nocardioides agri</name>
    <dbReference type="NCBI Taxonomy" id="2682843"/>
    <lineage>
        <taxon>Bacteria</taxon>
        <taxon>Bacillati</taxon>
        <taxon>Actinomycetota</taxon>
        <taxon>Actinomycetes</taxon>
        <taxon>Propionibacteriales</taxon>
        <taxon>Nocardioidaceae</taxon>
        <taxon>Nocardioides</taxon>
    </lineage>
</organism>
<evidence type="ECO:0000313" key="2">
    <source>
        <dbReference type="Proteomes" id="UP000473525"/>
    </source>
</evidence>
<dbReference type="Proteomes" id="UP000473525">
    <property type="component" value="Unassembled WGS sequence"/>
</dbReference>
<comment type="caution">
    <text evidence="1">The sequence shown here is derived from an EMBL/GenBank/DDBJ whole genome shotgun (WGS) entry which is preliminary data.</text>
</comment>
<name>A0A6L6XNP7_9ACTN</name>
<evidence type="ECO:0008006" key="3">
    <source>
        <dbReference type="Google" id="ProtNLM"/>
    </source>
</evidence>
<protein>
    <recommendedName>
        <fullName evidence="3">Chemotaxis phosphatase CheX-like domain-containing protein</fullName>
    </recommendedName>
</protein>
<dbReference type="RefSeq" id="WP_157341267.1">
    <property type="nucleotide sequence ID" value="NZ_WSEK01000004.1"/>
</dbReference>
<sequence>MLPDRKAVKDLFEGLLGRDVAVAGGKPVDVGIPKPVVASYVDDGHRLRAVAVMDLALAARCGAAIALVPKGAADDSIENQLLAPNLFDNASEICNVLAATLGDALDVHLRLSMSYAPSDPLPPQVFNTATQPAAREDLELEIAGYGPGGLSVVIAL</sequence>
<dbReference type="EMBL" id="WSEK01000004">
    <property type="protein sequence ID" value="MVQ48874.1"/>
    <property type="molecule type" value="Genomic_DNA"/>
</dbReference>